<evidence type="ECO:0000313" key="2">
    <source>
        <dbReference type="Proteomes" id="UP001141806"/>
    </source>
</evidence>
<organism evidence="1 2">
    <name type="scientific">Protea cynaroides</name>
    <dbReference type="NCBI Taxonomy" id="273540"/>
    <lineage>
        <taxon>Eukaryota</taxon>
        <taxon>Viridiplantae</taxon>
        <taxon>Streptophyta</taxon>
        <taxon>Embryophyta</taxon>
        <taxon>Tracheophyta</taxon>
        <taxon>Spermatophyta</taxon>
        <taxon>Magnoliopsida</taxon>
        <taxon>Proteales</taxon>
        <taxon>Proteaceae</taxon>
        <taxon>Protea</taxon>
    </lineage>
</organism>
<evidence type="ECO:0000313" key="1">
    <source>
        <dbReference type="EMBL" id="KAJ4971519.1"/>
    </source>
</evidence>
<comment type="caution">
    <text evidence="1">The sequence shown here is derived from an EMBL/GenBank/DDBJ whole genome shotgun (WGS) entry which is preliminary data.</text>
</comment>
<keyword evidence="2" id="KW-1185">Reference proteome</keyword>
<dbReference type="OrthoDB" id="636522at2759"/>
<dbReference type="EMBL" id="JAMYWD010000005">
    <property type="protein sequence ID" value="KAJ4971519.1"/>
    <property type="molecule type" value="Genomic_DNA"/>
</dbReference>
<gene>
    <name evidence="1" type="ORF">NE237_004618</name>
</gene>
<protein>
    <submittedName>
        <fullName evidence="1">Uncharacterized protein</fullName>
    </submittedName>
</protein>
<proteinExistence type="predicted"/>
<dbReference type="AlphaFoldDB" id="A0A9Q0QTV5"/>
<reference evidence="1" key="1">
    <citation type="journal article" date="2023" name="Plant J.">
        <title>The genome of the king protea, Protea cynaroides.</title>
        <authorList>
            <person name="Chang J."/>
            <person name="Duong T.A."/>
            <person name="Schoeman C."/>
            <person name="Ma X."/>
            <person name="Roodt D."/>
            <person name="Barker N."/>
            <person name="Li Z."/>
            <person name="Van de Peer Y."/>
            <person name="Mizrachi E."/>
        </authorList>
    </citation>
    <scope>NUCLEOTIDE SEQUENCE</scope>
    <source>
        <tissue evidence="1">Young leaves</tissue>
    </source>
</reference>
<name>A0A9Q0QTV5_9MAGN</name>
<sequence length="143" mass="16404">MEGTILAMGSKGGMMSFGDGRKTSVGRTGAASAVLSRAFNFSTMVAIISSLSLFWWRNSLIWNLNLRLRVEIERIKMGHHHPHHHGSDSPYDDPFLWCCCCPCFLISSLFRRLGRCAFVACYPILQCFGCDDYRHHHHYRHFH</sequence>
<accession>A0A9Q0QTV5</accession>
<dbReference type="Proteomes" id="UP001141806">
    <property type="component" value="Unassembled WGS sequence"/>
</dbReference>